<dbReference type="InterPro" id="IPR046346">
    <property type="entry name" value="Aminoacid_DH-like_N_sf"/>
</dbReference>
<evidence type="ECO:0000313" key="2">
    <source>
        <dbReference type="Proteomes" id="UP000288805"/>
    </source>
</evidence>
<dbReference type="EMBL" id="QGNW01000071">
    <property type="protein sequence ID" value="RVX02295.1"/>
    <property type="molecule type" value="Genomic_DNA"/>
</dbReference>
<accession>A0A438J015</accession>
<dbReference type="Gene3D" id="1.20.1370.30">
    <property type="match status" value="1"/>
</dbReference>
<organism evidence="1 2">
    <name type="scientific">Vitis vinifera</name>
    <name type="common">Grape</name>
    <dbReference type="NCBI Taxonomy" id="29760"/>
    <lineage>
        <taxon>Eukaryota</taxon>
        <taxon>Viridiplantae</taxon>
        <taxon>Streptophyta</taxon>
        <taxon>Embryophyta</taxon>
        <taxon>Tracheophyta</taxon>
        <taxon>Spermatophyta</taxon>
        <taxon>Magnoliopsida</taxon>
        <taxon>eudicotyledons</taxon>
        <taxon>Gunneridae</taxon>
        <taxon>Pentapetalae</taxon>
        <taxon>rosids</taxon>
        <taxon>Vitales</taxon>
        <taxon>Vitaceae</taxon>
        <taxon>Viteae</taxon>
        <taxon>Vitis</taxon>
    </lineage>
</organism>
<dbReference type="SUPFAM" id="SSF53223">
    <property type="entry name" value="Aminoacid dehydrogenase-like, N-terminal domain"/>
    <property type="match status" value="1"/>
</dbReference>
<evidence type="ECO:0000313" key="1">
    <source>
        <dbReference type="EMBL" id="RVX02295.1"/>
    </source>
</evidence>
<protein>
    <submittedName>
        <fullName evidence="1">NAD-dependent malic enzyme 62 kDa isoform, mitochondrial</fullName>
    </submittedName>
</protein>
<dbReference type="Proteomes" id="UP000288805">
    <property type="component" value="Unassembled WGS sequence"/>
</dbReference>
<proteinExistence type="predicted"/>
<sequence>MSNFCRQIKLSSSLIRRLKHRSSNSMLSGRRSFTTTEGHRPSLVHKRSLDILHDPWFNKVILLSMHFNFVPFCLICSLVVVEKSCDRYQLDSWMLWSGWRGTLEWLKGTAFSMTERDRLDLRGLLPPTVMSPEMQIERFRILGEAYVSQVLVVPSKASDFLPVFKQIN</sequence>
<comment type="caution">
    <text evidence="1">The sequence shown here is derived from an EMBL/GenBank/DDBJ whole genome shotgun (WGS) entry which is preliminary data.</text>
</comment>
<gene>
    <name evidence="1" type="primary">MAOM_2</name>
    <name evidence="1" type="ORF">CK203_028329</name>
</gene>
<reference evidence="1 2" key="1">
    <citation type="journal article" date="2018" name="PLoS Genet.">
        <title>Population sequencing reveals clonal diversity and ancestral inbreeding in the grapevine cultivar Chardonnay.</title>
        <authorList>
            <person name="Roach M.J."/>
            <person name="Johnson D.L."/>
            <person name="Bohlmann J."/>
            <person name="van Vuuren H.J."/>
            <person name="Jones S.J."/>
            <person name="Pretorius I.S."/>
            <person name="Schmidt S.A."/>
            <person name="Borneman A.R."/>
        </authorList>
    </citation>
    <scope>NUCLEOTIDE SEQUENCE [LARGE SCALE GENOMIC DNA]</scope>
    <source>
        <strain evidence="2">cv. Chardonnay</strain>
        <tissue evidence="1">Leaf</tissue>
    </source>
</reference>
<dbReference type="AlphaFoldDB" id="A0A438J015"/>
<name>A0A438J015_VITVI</name>